<dbReference type="Pfam" id="PF00069">
    <property type="entry name" value="Pkinase"/>
    <property type="match status" value="1"/>
</dbReference>
<keyword evidence="10 18" id="KW-0067">ATP-binding</keyword>
<comment type="subcellular location">
    <subcellularLocation>
        <location evidence="1">Membrane</location>
        <topology evidence="1">Single-pass type I membrane protein</topology>
    </subcellularLocation>
</comment>
<keyword evidence="7" id="KW-0732">Signal</keyword>
<dbReference type="InterPro" id="IPR003605">
    <property type="entry name" value="GS_dom"/>
</dbReference>
<dbReference type="GO" id="GO:0007507">
    <property type="term" value="P:heart development"/>
    <property type="evidence" value="ECO:0007669"/>
    <property type="project" value="TreeGrafter"/>
</dbReference>
<dbReference type="Pfam" id="PF08515">
    <property type="entry name" value="TGF_beta_GS"/>
    <property type="match status" value="1"/>
</dbReference>
<keyword evidence="6 19" id="KW-0812">Transmembrane</keyword>
<dbReference type="PROSITE" id="PS50011">
    <property type="entry name" value="PROTEIN_KINASE_DOM"/>
    <property type="match status" value="1"/>
</dbReference>
<evidence type="ECO:0000256" key="14">
    <source>
        <dbReference type="ARBA" id="ARBA00023180"/>
    </source>
</evidence>
<dbReference type="GO" id="GO:0005524">
    <property type="term" value="F:ATP binding"/>
    <property type="evidence" value="ECO:0007669"/>
    <property type="project" value="UniProtKB-UniRule"/>
</dbReference>
<evidence type="ECO:0000313" key="22">
    <source>
        <dbReference type="EMBL" id="ROI16506.1"/>
    </source>
</evidence>
<dbReference type="GO" id="GO:0007179">
    <property type="term" value="P:transforming growth factor beta receptor signaling pathway"/>
    <property type="evidence" value="ECO:0007669"/>
    <property type="project" value="TreeGrafter"/>
</dbReference>
<dbReference type="PANTHER" id="PTHR23255:SF69">
    <property type="entry name" value="ACTIVIN RECEPTOR TYPE-1"/>
    <property type="match status" value="1"/>
</dbReference>
<dbReference type="SUPFAM" id="SSF56219">
    <property type="entry name" value="DNase I-like"/>
    <property type="match status" value="1"/>
</dbReference>
<dbReference type="SMART" id="SM00467">
    <property type="entry name" value="GS"/>
    <property type="match status" value="1"/>
</dbReference>
<keyword evidence="13 22" id="KW-0675">Receptor</keyword>
<dbReference type="InterPro" id="IPR000719">
    <property type="entry name" value="Prot_kinase_dom"/>
</dbReference>
<dbReference type="Gene3D" id="3.60.10.10">
    <property type="entry name" value="Endonuclease/exonuclease/phosphatase"/>
    <property type="match status" value="1"/>
</dbReference>
<keyword evidence="8 18" id="KW-0547">Nucleotide-binding</keyword>
<evidence type="ECO:0000256" key="9">
    <source>
        <dbReference type="ARBA" id="ARBA00022777"/>
    </source>
</evidence>
<comment type="similarity">
    <text evidence="2">Belongs to the protein kinase superfamily. TKL Ser/Thr protein kinase family. TGFB receptor subfamily.</text>
</comment>
<dbReference type="Gene3D" id="3.30.200.20">
    <property type="entry name" value="Phosphorylase Kinase, domain 1"/>
    <property type="match status" value="1"/>
</dbReference>
<evidence type="ECO:0000256" key="10">
    <source>
        <dbReference type="ARBA" id="ARBA00022840"/>
    </source>
</evidence>
<feature type="domain" description="GS" evidence="21">
    <location>
        <begin position="383"/>
        <end position="412"/>
    </location>
</feature>
<evidence type="ECO:0000256" key="12">
    <source>
        <dbReference type="ARBA" id="ARBA00023136"/>
    </source>
</evidence>
<dbReference type="SUPFAM" id="SSF57302">
    <property type="entry name" value="Snake toxin-like"/>
    <property type="match status" value="1"/>
</dbReference>
<dbReference type="PROSITE" id="PS00108">
    <property type="entry name" value="PROTEIN_KINASE_ST"/>
    <property type="match status" value="1"/>
</dbReference>
<evidence type="ECO:0000256" key="17">
    <source>
        <dbReference type="ARBA" id="ARBA00041365"/>
    </source>
</evidence>
<evidence type="ECO:0000256" key="16">
    <source>
        <dbReference type="ARBA" id="ARBA00039914"/>
    </source>
</evidence>
<dbReference type="InterPro" id="IPR045860">
    <property type="entry name" value="Snake_toxin-like_sf"/>
</dbReference>
<protein>
    <recommendedName>
        <fullName evidence="16">Activin receptor type-1</fullName>
        <ecNumber evidence="3">2.7.11.30</ecNumber>
    </recommendedName>
    <alternativeName>
        <fullName evidence="17">Activin receptor type I</fullName>
    </alternativeName>
</protein>
<keyword evidence="23" id="KW-1185">Reference proteome</keyword>
<evidence type="ECO:0000256" key="18">
    <source>
        <dbReference type="PROSITE-ProRule" id="PRU10141"/>
    </source>
</evidence>
<dbReference type="InterPro" id="IPR009057">
    <property type="entry name" value="Homeodomain-like_sf"/>
</dbReference>
<evidence type="ECO:0000256" key="1">
    <source>
        <dbReference type="ARBA" id="ARBA00004479"/>
    </source>
</evidence>
<dbReference type="Pfam" id="PF01064">
    <property type="entry name" value="Activin_recp"/>
    <property type="match status" value="1"/>
</dbReference>
<dbReference type="AlphaFoldDB" id="A0A3N0XGL1"/>
<evidence type="ECO:0000259" key="20">
    <source>
        <dbReference type="PROSITE" id="PS50011"/>
    </source>
</evidence>
<evidence type="ECO:0000256" key="2">
    <source>
        <dbReference type="ARBA" id="ARBA00009605"/>
    </source>
</evidence>
<evidence type="ECO:0000256" key="8">
    <source>
        <dbReference type="ARBA" id="ARBA00022741"/>
    </source>
</evidence>
<dbReference type="GO" id="GO:0046872">
    <property type="term" value="F:metal ion binding"/>
    <property type="evidence" value="ECO:0007669"/>
    <property type="project" value="UniProtKB-KW"/>
</dbReference>
<dbReference type="InterPro" id="IPR000333">
    <property type="entry name" value="TGFB_receptor"/>
</dbReference>
<evidence type="ECO:0000259" key="21">
    <source>
        <dbReference type="PROSITE" id="PS51256"/>
    </source>
</evidence>
<feature type="binding site" evidence="18">
    <location>
        <position position="440"/>
    </location>
    <ligand>
        <name>ATP</name>
        <dbReference type="ChEBI" id="CHEBI:30616"/>
    </ligand>
</feature>
<dbReference type="SMART" id="SM00220">
    <property type="entry name" value="S_TKc"/>
    <property type="match status" value="1"/>
</dbReference>
<evidence type="ECO:0000256" key="11">
    <source>
        <dbReference type="ARBA" id="ARBA00022989"/>
    </source>
</evidence>
<dbReference type="InterPro" id="IPR017441">
    <property type="entry name" value="Protein_kinase_ATP_BS"/>
</dbReference>
<keyword evidence="4" id="KW-0723">Serine/threonine-protein kinase</keyword>
<dbReference type="SUPFAM" id="SSF46689">
    <property type="entry name" value="Homeodomain-like"/>
    <property type="match status" value="1"/>
</dbReference>
<dbReference type="EMBL" id="RJVU01075378">
    <property type="protein sequence ID" value="ROI16506.1"/>
    <property type="molecule type" value="Genomic_DNA"/>
</dbReference>
<evidence type="ECO:0000313" key="23">
    <source>
        <dbReference type="Proteomes" id="UP000281406"/>
    </source>
</evidence>
<dbReference type="PROSITE" id="PS00107">
    <property type="entry name" value="PROTEIN_KINASE_ATP"/>
    <property type="match status" value="1"/>
</dbReference>
<feature type="transmembrane region" description="Helical" evidence="19">
    <location>
        <begin position="329"/>
        <end position="351"/>
    </location>
</feature>
<dbReference type="CDD" id="cd23535">
    <property type="entry name" value="TFP_LU_ECD_ALK2"/>
    <property type="match status" value="2"/>
</dbReference>
<evidence type="ECO:0000256" key="6">
    <source>
        <dbReference type="ARBA" id="ARBA00022692"/>
    </source>
</evidence>
<keyword evidence="12 19" id="KW-0472">Membrane</keyword>
<evidence type="ECO:0000256" key="13">
    <source>
        <dbReference type="ARBA" id="ARBA00023170"/>
    </source>
</evidence>
<gene>
    <name evidence="22" type="ORF">DPX16_4540</name>
</gene>
<dbReference type="PANTHER" id="PTHR23255">
    <property type="entry name" value="TRANSFORMING GROWTH FACTOR-BETA RECEPTOR TYPE I AND II"/>
    <property type="match status" value="1"/>
</dbReference>
<dbReference type="InterPro" id="IPR036691">
    <property type="entry name" value="Endo/exonu/phosph_ase_sf"/>
</dbReference>
<feature type="domain" description="Protein kinase" evidence="20">
    <location>
        <begin position="413"/>
        <end position="699"/>
    </location>
</feature>
<evidence type="ECO:0000256" key="3">
    <source>
        <dbReference type="ARBA" id="ARBA00012401"/>
    </source>
</evidence>
<dbReference type="Gene3D" id="2.10.60.10">
    <property type="entry name" value="CD59"/>
    <property type="match status" value="2"/>
</dbReference>
<organism evidence="22 23">
    <name type="scientific">Anabarilius grahami</name>
    <name type="common">Kanglang fish</name>
    <name type="synonym">Barilius grahami</name>
    <dbReference type="NCBI Taxonomy" id="495550"/>
    <lineage>
        <taxon>Eukaryota</taxon>
        <taxon>Metazoa</taxon>
        <taxon>Chordata</taxon>
        <taxon>Craniata</taxon>
        <taxon>Vertebrata</taxon>
        <taxon>Euteleostomi</taxon>
        <taxon>Actinopterygii</taxon>
        <taxon>Neopterygii</taxon>
        <taxon>Teleostei</taxon>
        <taxon>Ostariophysi</taxon>
        <taxon>Cypriniformes</taxon>
        <taxon>Xenocyprididae</taxon>
        <taxon>Xenocypridinae</taxon>
        <taxon>Xenocypridinae incertae sedis</taxon>
        <taxon>Anabarilius</taxon>
    </lineage>
</organism>
<keyword evidence="5" id="KW-0808">Transferase</keyword>
<dbReference type="PROSITE" id="PS51256">
    <property type="entry name" value="GS"/>
    <property type="match status" value="1"/>
</dbReference>
<keyword evidence="11 19" id="KW-1133">Transmembrane helix</keyword>
<reference evidence="22 23" key="1">
    <citation type="submission" date="2018-10" db="EMBL/GenBank/DDBJ databases">
        <title>Genome assembly for a Yunnan-Guizhou Plateau 3E fish, Anabarilius grahami (Regan), and its evolutionary and genetic applications.</title>
        <authorList>
            <person name="Jiang W."/>
        </authorList>
    </citation>
    <scope>NUCLEOTIDE SEQUENCE [LARGE SCALE GENOMIC DNA]</scope>
    <source>
        <strain evidence="22">AG-KIZ</strain>
        <tissue evidence="22">Muscle</tissue>
    </source>
</reference>
<keyword evidence="15" id="KW-0464">Manganese</keyword>
<keyword evidence="14" id="KW-0325">Glycoprotein</keyword>
<dbReference type="GO" id="GO:0070724">
    <property type="term" value="C:BMP receptor complex"/>
    <property type="evidence" value="ECO:0007669"/>
    <property type="project" value="TreeGrafter"/>
</dbReference>
<dbReference type="OrthoDB" id="69842at2759"/>
<dbReference type="FunFam" id="2.10.60.10:FF:000008">
    <property type="entry name" value="Serine/threonine-protein kinase receptor"/>
    <property type="match status" value="1"/>
</dbReference>
<dbReference type="Proteomes" id="UP000281406">
    <property type="component" value="Unassembled WGS sequence"/>
</dbReference>
<evidence type="ECO:0000256" key="4">
    <source>
        <dbReference type="ARBA" id="ARBA00022527"/>
    </source>
</evidence>
<dbReference type="SUPFAM" id="SSF56112">
    <property type="entry name" value="Protein kinase-like (PK-like)"/>
    <property type="match status" value="1"/>
</dbReference>
<evidence type="ECO:0000256" key="15">
    <source>
        <dbReference type="ARBA" id="ARBA00023211"/>
    </source>
</evidence>
<evidence type="ECO:0000256" key="7">
    <source>
        <dbReference type="ARBA" id="ARBA00022729"/>
    </source>
</evidence>
<sequence>MSIFKDDIRCRSISFEFYNSFELQTFQIMQPTPVLVALVYRPLKPNKDFINEFSDLVSRLVIKFDFFFLILGDFNVHLCCGQDAVSREFLNVIESFDLIQWVKEPTHQLGHTLDLILSFNLHIQDVVIDEVVFSDHKPVFFNVSYKGSTGDVECVCEGFSCSGIQRCFGLQCFSSLSFENRTALQQKGCIVANEEGAVRCKNSQSVDTPVYCCQETLCNINVTMEMPNTDGELKAAPTEHECVCEGRSCVTGDRCMGQQCFSSLTLSDGMPVSQKGCFKVYEQGRMTCKTPPSPDQIVECCQAHLCNMNLTVRLPVRVVEDPNYSVTTLTIVIVAPVIVLIFLSAVAILIFRCIHLHQIEHLTAHDAEYGTIDGLIASNVGESTLADLLDHSCTSGSGSGLPFLVQRTVARQITLNECVGKGRYGEVWRGQWQGESVAVKIFSSRDEKSWFRETEIYNTVLLRHENILGFIASDMTSRNSSTQLWLITHFHEMGSLYDYLQLSMLDASACLRMALSISSGLAHLHVEIFGTQGKPAIAHRDLKSKNILVNKNGQCCIADLGLAVMHFQDTNELDVGNNPKVGTKRYMAPEVLDDSIQTDCFESYKRVDIWAFGLVLWEIARRTVSIGMSTRAVAHELNVNFSTISSLQRRFREFGSTSNQPYNRRPRVTTPAQDLHIQQLHPQDRLRPATRTVAATIGLHNQRISAQTVRNRLREADLYARRPHRGLDLTAVRRRNLLEWANAHIRWRLALWRGVLFTDESRFFTVQGRWQTVCMVSWVSGLLMSTFWIEWPMVAVGLWYGQAYVMDNKHRCILLMAF</sequence>
<dbReference type="InterPro" id="IPR008271">
    <property type="entry name" value="Ser/Thr_kinase_AS"/>
</dbReference>
<dbReference type="EC" id="2.7.11.30" evidence="3"/>
<keyword evidence="9" id="KW-0418">Kinase</keyword>
<dbReference type="InterPro" id="IPR000472">
    <property type="entry name" value="Activin_recp"/>
</dbReference>
<dbReference type="GO" id="GO:0004675">
    <property type="term" value="F:transmembrane receptor protein serine/threonine kinase activity"/>
    <property type="evidence" value="ECO:0007669"/>
    <property type="project" value="UniProtKB-EC"/>
</dbReference>
<dbReference type="InterPro" id="IPR011009">
    <property type="entry name" value="Kinase-like_dom_sf"/>
</dbReference>
<dbReference type="FunFam" id="3.30.200.20:FF:000064">
    <property type="entry name" value="Receptor protein serine/threonine kinase"/>
    <property type="match status" value="1"/>
</dbReference>
<dbReference type="Gene3D" id="1.10.510.10">
    <property type="entry name" value="Transferase(Phosphotransferase) domain 1"/>
    <property type="match status" value="1"/>
</dbReference>
<evidence type="ECO:0000256" key="19">
    <source>
        <dbReference type="SAM" id="Phobius"/>
    </source>
</evidence>
<comment type="caution">
    <text evidence="22">The sequence shown here is derived from an EMBL/GenBank/DDBJ whole genome shotgun (WGS) entry which is preliminary data.</text>
</comment>
<proteinExistence type="inferred from homology"/>
<evidence type="ECO:0000256" key="5">
    <source>
        <dbReference type="ARBA" id="ARBA00022679"/>
    </source>
</evidence>
<name>A0A3N0XGL1_ANAGA</name>
<accession>A0A3N0XGL1</accession>